<name>A0A540K4F2_MALBA</name>
<feature type="compositionally biased region" description="Polar residues" evidence="1">
    <location>
        <begin position="73"/>
        <end position="83"/>
    </location>
</feature>
<evidence type="ECO:0000313" key="2">
    <source>
        <dbReference type="EMBL" id="TQD69060.1"/>
    </source>
</evidence>
<protein>
    <submittedName>
        <fullName evidence="2">Uncharacterized protein</fullName>
    </submittedName>
</protein>
<reference evidence="2 3" key="1">
    <citation type="journal article" date="2019" name="G3 (Bethesda)">
        <title>Sequencing of a Wild Apple (Malus baccata) Genome Unravels the Differences Between Cultivated and Wild Apple Species Regarding Disease Resistance and Cold Tolerance.</title>
        <authorList>
            <person name="Chen X."/>
        </authorList>
    </citation>
    <scope>NUCLEOTIDE SEQUENCE [LARGE SCALE GENOMIC DNA]</scope>
    <source>
        <strain evidence="3">cv. Shandingzi</strain>
        <tissue evidence="2">Leaves</tissue>
    </source>
</reference>
<gene>
    <name evidence="2" type="ORF">C1H46_045407</name>
</gene>
<organism evidence="2 3">
    <name type="scientific">Malus baccata</name>
    <name type="common">Siberian crab apple</name>
    <name type="synonym">Pyrus baccata</name>
    <dbReference type="NCBI Taxonomy" id="106549"/>
    <lineage>
        <taxon>Eukaryota</taxon>
        <taxon>Viridiplantae</taxon>
        <taxon>Streptophyta</taxon>
        <taxon>Embryophyta</taxon>
        <taxon>Tracheophyta</taxon>
        <taxon>Spermatophyta</taxon>
        <taxon>Magnoliopsida</taxon>
        <taxon>eudicotyledons</taxon>
        <taxon>Gunneridae</taxon>
        <taxon>Pentapetalae</taxon>
        <taxon>rosids</taxon>
        <taxon>fabids</taxon>
        <taxon>Rosales</taxon>
        <taxon>Rosaceae</taxon>
        <taxon>Amygdaloideae</taxon>
        <taxon>Maleae</taxon>
        <taxon>Malus</taxon>
    </lineage>
</organism>
<dbReference type="AlphaFoldDB" id="A0A540K4F2"/>
<feature type="region of interest" description="Disordered" evidence="1">
    <location>
        <begin position="18"/>
        <end position="43"/>
    </location>
</feature>
<feature type="compositionally biased region" description="Polar residues" evidence="1">
    <location>
        <begin position="23"/>
        <end position="43"/>
    </location>
</feature>
<evidence type="ECO:0000256" key="1">
    <source>
        <dbReference type="SAM" id="MobiDB-lite"/>
    </source>
</evidence>
<dbReference type="Proteomes" id="UP000315295">
    <property type="component" value="Unassembled WGS sequence"/>
</dbReference>
<dbReference type="EMBL" id="VIEB01005299">
    <property type="protein sequence ID" value="TQD69060.1"/>
    <property type="molecule type" value="Genomic_DNA"/>
</dbReference>
<comment type="caution">
    <text evidence="2">The sequence shown here is derived from an EMBL/GenBank/DDBJ whole genome shotgun (WGS) entry which is preliminary data.</text>
</comment>
<dbReference type="STRING" id="106549.A0A540K4F2"/>
<keyword evidence="3" id="KW-1185">Reference proteome</keyword>
<feature type="region of interest" description="Disordered" evidence="1">
    <location>
        <begin position="60"/>
        <end position="83"/>
    </location>
</feature>
<proteinExistence type="predicted"/>
<accession>A0A540K4F2</accession>
<evidence type="ECO:0000313" key="3">
    <source>
        <dbReference type="Proteomes" id="UP000315295"/>
    </source>
</evidence>
<sequence length="83" mass="9238">MRGDFHIENCVETAPNIEHQFIPSATSRPPGNQNKQEGNQVPKNLLPLQSSLDEEISVTLQLGEPEPKRRKNCNSLFSSKGPI</sequence>